<gene>
    <name evidence="1" type="ORF">Bca52824_035996</name>
</gene>
<organism evidence="1 2">
    <name type="scientific">Brassica carinata</name>
    <name type="common">Ethiopian mustard</name>
    <name type="synonym">Abyssinian cabbage</name>
    <dbReference type="NCBI Taxonomy" id="52824"/>
    <lineage>
        <taxon>Eukaryota</taxon>
        <taxon>Viridiplantae</taxon>
        <taxon>Streptophyta</taxon>
        <taxon>Embryophyta</taxon>
        <taxon>Tracheophyta</taxon>
        <taxon>Spermatophyta</taxon>
        <taxon>Magnoliopsida</taxon>
        <taxon>eudicotyledons</taxon>
        <taxon>Gunneridae</taxon>
        <taxon>Pentapetalae</taxon>
        <taxon>rosids</taxon>
        <taxon>malvids</taxon>
        <taxon>Brassicales</taxon>
        <taxon>Brassicaceae</taxon>
        <taxon>Brassiceae</taxon>
        <taxon>Brassica</taxon>
    </lineage>
</organism>
<protein>
    <submittedName>
        <fullName evidence="1">Uncharacterized protein</fullName>
    </submittedName>
</protein>
<dbReference type="AlphaFoldDB" id="A0A8X7S352"/>
<dbReference type="Proteomes" id="UP000886595">
    <property type="component" value="Unassembled WGS sequence"/>
</dbReference>
<name>A0A8X7S352_BRACI</name>
<keyword evidence="2" id="KW-1185">Reference proteome</keyword>
<evidence type="ECO:0000313" key="1">
    <source>
        <dbReference type="EMBL" id="KAG2299524.1"/>
    </source>
</evidence>
<reference evidence="1 2" key="1">
    <citation type="submission" date="2020-02" db="EMBL/GenBank/DDBJ databases">
        <authorList>
            <person name="Ma Q."/>
            <person name="Huang Y."/>
            <person name="Song X."/>
            <person name="Pei D."/>
        </authorList>
    </citation>
    <scope>NUCLEOTIDE SEQUENCE [LARGE SCALE GENOMIC DNA]</scope>
    <source>
        <strain evidence="1">Sxm20200214</strain>
        <tissue evidence="1">Leaf</tissue>
    </source>
</reference>
<dbReference type="EMBL" id="JAAMPC010000008">
    <property type="protein sequence ID" value="KAG2299524.1"/>
    <property type="molecule type" value="Genomic_DNA"/>
</dbReference>
<evidence type="ECO:0000313" key="2">
    <source>
        <dbReference type="Proteomes" id="UP000886595"/>
    </source>
</evidence>
<comment type="caution">
    <text evidence="1">The sequence shown here is derived from an EMBL/GenBank/DDBJ whole genome shotgun (WGS) entry which is preliminary data.</text>
</comment>
<sequence>MIAATTTKPSAGCEAVARENPVVKPKNVKRSGDLGKKYNFLSFAFEYGQRITFCGQILAIRTQWHKWWNSLEMRILQLIYNVGLRSNSYLNNYPYLSHEEFKKEYLGLKTDIERGDDERSYQEFAYKDVDVEALPNLLTGERKEPRLLR</sequence>
<proteinExistence type="predicted"/>
<accession>A0A8X7S352</accession>